<dbReference type="EMBL" id="NHMP01000011">
    <property type="protein sequence ID" value="OXE44439.1"/>
    <property type="molecule type" value="Genomic_DNA"/>
</dbReference>
<evidence type="ECO:0000313" key="2">
    <source>
        <dbReference type="Proteomes" id="UP000214610"/>
    </source>
</evidence>
<protein>
    <submittedName>
        <fullName evidence="1">Uncharacterized protein</fullName>
    </submittedName>
</protein>
<proteinExistence type="predicted"/>
<dbReference type="Proteomes" id="UP000214610">
    <property type="component" value="Unassembled WGS sequence"/>
</dbReference>
<sequence length="72" mass="8402">MQDFFRPEVSKKFVLLKSHYAGAWRDPGMERSQPGADDIEELPELSLYPSHVCKREMKKAASRLAFKILEKY</sequence>
<organism evidence="1 2">
    <name type="scientific">Turicimonas muris</name>
    <dbReference type="NCBI Taxonomy" id="1796652"/>
    <lineage>
        <taxon>Bacteria</taxon>
        <taxon>Pseudomonadati</taxon>
        <taxon>Pseudomonadota</taxon>
        <taxon>Betaproteobacteria</taxon>
        <taxon>Burkholderiales</taxon>
        <taxon>Sutterellaceae</taxon>
        <taxon>Turicimonas</taxon>
    </lineage>
</organism>
<accession>A0A227KB29</accession>
<evidence type="ECO:0000313" key="1">
    <source>
        <dbReference type="EMBL" id="OXE44439.1"/>
    </source>
</evidence>
<comment type="caution">
    <text evidence="1">The sequence shown here is derived from an EMBL/GenBank/DDBJ whole genome shotgun (WGS) entry which is preliminary data.</text>
</comment>
<reference evidence="2" key="1">
    <citation type="submission" date="2017-05" db="EMBL/GenBank/DDBJ databases">
        <title>Improved OligoMM genomes.</title>
        <authorList>
            <person name="Garzetti D."/>
        </authorList>
    </citation>
    <scope>NUCLEOTIDE SEQUENCE [LARGE SCALE GENOMIC DNA]</scope>
    <source>
        <strain evidence="2">YL45</strain>
    </source>
</reference>
<keyword evidence="2" id="KW-1185">Reference proteome</keyword>
<name>A0A227KB29_9BURK</name>
<dbReference type="AlphaFoldDB" id="A0A227KB29"/>
<gene>
    <name evidence="1" type="ORF">ADH67_11965</name>
</gene>